<keyword evidence="3" id="KW-1185">Reference proteome</keyword>
<protein>
    <submittedName>
        <fullName evidence="2">Uncharacterized protein</fullName>
    </submittedName>
</protein>
<proteinExistence type="predicted"/>
<feature type="signal peptide" evidence="1">
    <location>
        <begin position="1"/>
        <end position="21"/>
    </location>
</feature>
<gene>
    <name evidence="2" type="ORF">G3N56_18960</name>
</gene>
<sequence>MIMRRWIFCLLLLAFPGWALAADSAPMELAGLRLGGDISQYAQFVDADSASKGFFRPHLEMVSLKDREGLRSAYADYGTCQNKGRIVRIKVNYSDGSLTFFEKLLAELKKRYGKPEDWRGNPFGTLRAWKWSIASGNDRISMVLMYYAGDDGEYTEGNSLRITSRNMVDEEDRCYAAKKDGGESATELRKPADVSELDWLLPK</sequence>
<evidence type="ECO:0000313" key="3">
    <source>
        <dbReference type="Proteomes" id="UP000469724"/>
    </source>
</evidence>
<accession>A0A7K3NRP5</accession>
<comment type="caution">
    <text evidence="2">The sequence shown here is derived from an EMBL/GenBank/DDBJ whole genome shotgun (WGS) entry which is preliminary data.</text>
</comment>
<evidence type="ECO:0000313" key="2">
    <source>
        <dbReference type="EMBL" id="NDY58821.1"/>
    </source>
</evidence>
<dbReference type="Proteomes" id="UP000469724">
    <property type="component" value="Unassembled WGS sequence"/>
</dbReference>
<reference evidence="2 3" key="1">
    <citation type="submission" date="2020-02" db="EMBL/GenBank/DDBJ databases">
        <title>Comparative genomics of sulfur disproportionating microorganisms.</title>
        <authorList>
            <person name="Ward L.M."/>
            <person name="Bertran E."/>
            <person name="Johnston D.T."/>
        </authorList>
    </citation>
    <scope>NUCLEOTIDE SEQUENCE [LARGE SCALE GENOMIC DNA]</scope>
    <source>
        <strain evidence="2 3">DSM 3696</strain>
    </source>
</reference>
<name>A0A7K3NRP5_9BACT</name>
<dbReference type="EMBL" id="JAAGRQ010000146">
    <property type="protein sequence ID" value="NDY58821.1"/>
    <property type="molecule type" value="Genomic_DNA"/>
</dbReference>
<feature type="chain" id="PRO_5029763983" evidence="1">
    <location>
        <begin position="22"/>
        <end position="203"/>
    </location>
</feature>
<evidence type="ECO:0000256" key="1">
    <source>
        <dbReference type="SAM" id="SignalP"/>
    </source>
</evidence>
<dbReference type="AlphaFoldDB" id="A0A7K3NRP5"/>
<organism evidence="2 3">
    <name type="scientific">Desulfolutivibrio sulfodismutans</name>
    <dbReference type="NCBI Taxonomy" id="63561"/>
    <lineage>
        <taxon>Bacteria</taxon>
        <taxon>Pseudomonadati</taxon>
        <taxon>Thermodesulfobacteriota</taxon>
        <taxon>Desulfovibrionia</taxon>
        <taxon>Desulfovibrionales</taxon>
        <taxon>Desulfovibrionaceae</taxon>
        <taxon>Desulfolutivibrio</taxon>
    </lineage>
</organism>
<keyword evidence="1" id="KW-0732">Signal</keyword>